<reference evidence="1" key="1">
    <citation type="submission" date="2021-01" db="EMBL/GenBank/DDBJ databases">
        <authorList>
            <person name="Sun Q."/>
        </authorList>
    </citation>
    <scope>NUCLEOTIDE SEQUENCE</scope>
    <source>
        <strain evidence="1">YIM B02566</strain>
    </source>
</reference>
<keyword evidence="2" id="KW-1185">Reference proteome</keyword>
<evidence type="ECO:0000313" key="2">
    <source>
        <dbReference type="Proteomes" id="UP000616151"/>
    </source>
</evidence>
<accession>A0ACC5R9P0</accession>
<protein>
    <submittedName>
        <fullName evidence="1">FadR family transcriptional regulator</fullName>
    </submittedName>
</protein>
<name>A0ACC5R9P0_9HYPH</name>
<evidence type="ECO:0000313" key="1">
    <source>
        <dbReference type="EMBL" id="MBK1869297.1"/>
    </source>
</evidence>
<proteinExistence type="predicted"/>
<dbReference type="Proteomes" id="UP000616151">
    <property type="component" value="Unassembled WGS sequence"/>
</dbReference>
<gene>
    <name evidence="1" type="ORF">JHL16_23255</name>
</gene>
<sequence>MTDIQTAAAPRLPHKTTAQLSALVEAVRGAIRSAGSVPPERDLAAELGVKRHQLRKALKVLRETGEIEPKTGSWIEAAPWHELAHATNPVEVIELRSIFEPALARLAALRASPLEVERIVKAVENADDNEYGDADLLFHKAVADGARNGLAGEFYRLLRAVGTDSRIRMGLPASVCPKRRAERDAEHRAIASAIAARDPETAEREMRRHLANVQAQIMDRLKV</sequence>
<organism evidence="1 2">
    <name type="scientific">Taklimakanibacter albus</name>
    <dbReference type="NCBI Taxonomy" id="2800327"/>
    <lineage>
        <taxon>Bacteria</taxon>
        <taxon>Pseudomonadati</taxon>
        <taxon>Pseudomonadota</taxon>
        <taxon>Alphaproteobacteria</taxon>
        <taxon>Hyphomicrobiales</taxon>
        <taxon>Aestuariivirgaceae</taxon>
        <taxon>Taklimakanibacter</taxon>
    </lineage>
</organism>
<comment type="caution">
    <text evidence="1">The sequence shown here is derived from an EMBL/GenBank/DDBJ whole genome shotgun (WGS) entry which is preliminary data.</text>
</comment>
<dbReference type="EMBL" id="JAENHL010000008">
    <property type="protein sequence ID" value="MBK1869297.1"/>
    <property type="molecule type" value="Genomic_DNA"/>
</dbReference>